<comment type="subcellular location">
    <subcellularLocation>
        <location evidence="10">Cytoplasm</location>
    </subcellularLocation>
</comment>
<dbReference type="Pfam" id="PF03193">
    <property type="entry name" value="RsgA_GTPase"/>
    <property type="match status" value="1"/>
</dbReference>
<organism evidence="13 14">
    <name type="scientific">Parageobacillus genomosp. 1</name>
    <dbReference type="NCBI Taxonomy" id="1295642"/>
    <lineage>
        <taxon>Bacteria</taxon>
        <taxon>Bacillati</taxon>
        <taxon>Bacillota</taxon>
        <taxon>Bacilli</taxon>
        <taxon>Bacillales</taxon>
        <taxon>Anoxybacillaceae</taxon>
        <taxon>Parageobacillus</taxon>
    </lineage>
</organism>
<accession>A0ABC9VH12</accession>
<evidence type="ECO:0000256" key="9">
    <source>
        <dbReference type="ARBA" id="ARBA00023134"/>
    </source>
</evidence>
<dbReference type="CDD" id="cd01854">
    <property type="entry name" value="YjeQ_EngC"/>
    <property type="match status" value="1"/>
</dbReference>
<dbReference type="InterPro" id="IPR004881">
    <property type="entry name" value="Ribosome_biogen_GTPase_RsgA"/>
</dbReference>
<dbReference type="EC" id="3.6.1.-" evidence="10"/>
<keyword evidence="4 10" id="KW-0699">rRNA-binding</keyword>
<evidence type="ECO:0000256" key="10">
    <source>
        <dbReference type="HAMAP-Rule" id="MF_01820"/>
    </source>
</evidence>
<keyword evidence="7 10" id="KW-0862">Zinc</keyword>
<feature type="binding site" evidence="10">
    <location>
        <position position="260"/>
    </location>
    <ligand>
        <name>Zn(2+)</name>
        <dbReference type="ChEBI" id="CHEBI:29105"/>
    </ligand>
</feature>
<dbReference type="PROSITE" id="PS50936">
    <property type="entry name" value="ENGC_GTPASE"/>
    <property type="match status" value="1"/>
</dbReference>
<dbReference type="Pfam" id="PF16745">
    <property type="entry name" value="RsgA_N"/>
    <property type="match status" value="1"/>
</dbReference>
<dbReference type="PROSITE" id="PS51721">
    <property type="entry name" value="G_CP"/>
    <property type="match status" value="1"/>
</dbReference>
<dbReference type="EMBL" id="AOTZ01000003">
    <property type="protein sequence ID" value="EZP77993.1"/>
    <property type="molecule type" value="Genomic_DNA"/>
</dbReference>
<dbReference type="RefSeq" id="WP_043904073.1">
    <property type="nucleotide sequence ID" value="NZ_CM002692.1"/>
</dbReference>
<evidence type="ECO:0000256" key="4">
    <source>
        <dbReference type="ARBA" id="ARBA00022730"/>
    </source>
</evidence>
<feature type="domain" description="CP-type G" evidence="12">
    <location>
        <begin position="63"/>
        <end position="223"/>
    </location>
</feature>
<evidence type="ECO:0000256" key="2">
    <source>
        <dbReference type="ARBA" id="ARBA00022517"/>
    </source>
</evidence>
<feature type="binding site" evidence="10">
    <location>
        <position position="247"/>
    </location>
    <ligand>
        <name>Zn(2+)</name>
        <dbReference type="ChEBI" id="CHEBI:29105"/>
    </ligand>
</feature>
<comment type="function">
    <text evidence="10">One of several proteins that assist in the late maturation steps of the functional core of the 30S ribosomal subunit. Helps release RbfA from mature subunits. May play a role in the assembly of ribosomal proteins into the subunit. Circularly permuted GTPase that catalyzes slow GTP hydrolysis, GTPase activity is stimulated by the 30S ribosomal subunit.</text>
</comment>
<feature type="binding site" evidence="10">
    <location>
        <begin position="112"/>
        <end position="115"/>
    </location>
    <ligand>
        <name>GTP</name>
        <dbReference type="ChEBI" id="CHEBI:37565"/>
    </ligand>
</feature>
<evidence type="ECO:0000256" key="3">
    <source>
        <dbReference type="ARBA" id="ARBA00022723"/>
    </source>
</evidence>
<dbReference type="PANTHER" id="PTHR32120">
    <property type="entry name" value="SMALL RIBOSOMAL SUBUNIT BIOGENESIS GTPASE RSGA"/>
    <property type="match status" value="1"/>
</dbReference>
<comment type="cofactor">
    <cofactor evidence="10">
        <name>Zn(2+)</name>
        <dbReference type="ChEBI" id="CHEBI:29105"/>
    </cofactor>
    <text evidence="10">Binds 1 zinc ion per subunit.</text>
</comment>
<dbReference type="PANTHER" id="PTHR32120:SF11">
    <property type="entry name" value="SMALL RIBOSOMAL SUBUNIT BIOGENESIS GTPASE RSGA 1, MITOCHONDRIAL-RELATED"/>
    <property type="match status" value="1"/>
</dbReference>
<feature type="binding site" evidence="10">
    <location>
        <position position="254"/>
    </location>
    <ligand>
        <name>Zn(2+)</name>
        <dbReference type="ChEBI" id="CHEBI:29105"/>
    </ligand>
</feature>
<dbReference type="SUPFAM" id="SSF50249">
    <property type="entry name" value="Nucleic acid-binding proteins"/>
    <property type="match status" value="1"/>
</dbReference>
<dbReference type="CDD" id="cd04466">
    <property type="entry name" value="S1_YloQ_GTPase"/>
    <property type="match status" value="1"/>
</dbReference>
<proteinExistence type="inferred from homology"/>
<keyword evidence="2 10" id="KW-0690">Ribosome biogenesis</keyword>
<dbReference type="InterPro" id="IPR031944">
    <property type="entry name" value="RsgA_N"/>
</dbReference>
<name>A0ABC9VH12_9BACL</name>
<feature type="domain" description="EngC GTPase" evidence="11">
    <location>
        <begin position="72"/>
        <end position="221"/>
    </location>
</feature>
<evidence type="ECO:0000256" key="8">
    <source>
        <dbReference type="ARBA" id="ARBA00022884"/>
    </source>
</evidence>
<dbReference type="GO" id="GO:0005737">
    <property type="term" value="C:cytoplasm"/>
    <property type="evidence" value="ECO:0007669"/>
    <property type="project" value="UniProtKB-SubCell"/>
</dbReference>
<feature type="binding site" evidence="10">
    <location>
        <begin position="166"/>
        <end position="174"/>
    </location>
    <ligand>
        <name>GTP</name>
        <dbReference type="ChEBI" id="CHEBI:37565"/>
    </ligand>
</feature>
<keyword evidence="14" id="KW-1185">Reference proteome</keyword>
<dbReference type="GO" id="GO:0003924">
    <property type="term" value="F:GTPase activity"/>
    <property type="evidence" value="ECO:0007669"/>
    <property type="project" value="UniProtKB-UniRule"/>
</dbReference>
<dbReference type="GO" id="GO:0019843">
    <property type="term" value="F:rRNA binding"/>
    <property type="evidence" value="ECO:0007669"/>
    <property type="project" value="UniProtKB-KW"/>
</dbReference>
<keyword evidence="5 10" id="KW-0547">Nucleotide-binding</keyword>
<evidence type="ECO:0000256" key="1">
    <source>
        <dbReference type="ARBA" id="ARBA00022490"/>
    </source>
</evidence>
<gene>
    <name evidence="10" type="primary">rsgA</name>
    <name evidence="13" type="ORF">H839_04624</name>
</gene>
<dbReference type="SUPFAM" id="SSF52540">
    <property type="entry name" value="P-loop containing nucleoside triphosphate hydrolases"/>
    <property type="match status" value="1"/>
</dbReference>
<comment type="similarity">
    <text evidence="10">Belongs to the TRAFAC class YlqF/YawG GTPase family. RsgA subfamily.</text>
</comment>
<evidence type="ECO:0000313" key="13">
    <source>
        <dbReference type="EMBL" id="EZP77993.1"/>
    </source>
</evidence>
<dbReference type="InterPro" id="IPR027417">
    <property type="entry name" value="P-loop_NTPase"/>
</dbReference>
<keyword evidence="9 10" id="KW-0342">GTP-binding</keyword>
<feature type="binding site" evidence="10">
    <location>
        <position position="252"/>
    </location>
    <ligand>
        <name>Zn(2+)</name>
        <dbReference type="ChEBI" id="CHEBI:29105"/>
    </ligand>
</feature>
<evidence type="ECO:0000256" key="6">
    <source>
        <dbReference type="ARBA" id="ARBA00022801"/>
    </source>
</evidence>
<sequence length="295" mass="33350">MAEGKIIKALSGFYYVLSEGNVFQCRGRGVFRKQKITPLVGDHVVFQATSENEGYILEIRERKNSLVRPPIANVEQAILVFSAVEPDFSPKLLDRFLVLVESEQIAPIIVVNKMDLVDDKAKPLIEQYIRDYQRIGYDVIETSTVTKEGIERLLSYLEGRISVVAGQSGVGKSSLLNALRPDLQLKTNDISTHLGRGKHTTRHVELLEIGGGLVADTPGFSALELDDIEIEELPLYFPEFRERSDGCKFRGCLHVAEPKCAVREAVEAGQIPSYRYENYLSFIEEMKERKPRYER</sequence>
<dbReference type="GO" id="GO:0042274">
    <property type="term" value="P:ribosomal small subunit biogenesis"/>
    <property type="evidence" value="ECO:0007669"/>
    <property type="project" value="UniProtKB-UniRule"/>
</dbReference>
<dbReference type="AlphaFoldDB" id="A0ABC9VH12"/>
<keyword evidence="1 10" id="KW-0963">Cytoplasm</keyword>
<dbReference type="GO" id="GO:0005525">
    <property type="term" value="F:GTP binding"/>
    <property type="evidence" value="ECO:0007669"/>
    <property type="project" value="UniProtKB-UniRule"/>
</dbReference>
<dbReference type="InterPro" id="IPR012340">
    <property type="entry name" value="NA-bd_OB-fold"/>
</dbReference>
<dbReference type="Gene3D" id="1.10.40.50">
    <property type="entry name" value="Probable gtpase engc, domain 3"/>
    <property type="match status" value="1"/>
</dbReference>
<protein>
    <recommendedName>
        <fullName evidence="10">Small ribosomal subunit biogenesis GTPase RsgA</fullName>
        <ecNumber evidence="10">3.6.1.-</ecNumber>
    </recommendedName>
</protein>
<evidence type="ECO:0000256" key="5">
    <source>
        <dbReference type="ARBA" id="ARBA00022741"/>
    </source>
</evidence>
<keyword evidence="6 10" id="KW-0378">Hydrolase</keyword>
<keyword evidence="3 10" id="KW-0479">Metal-binding</keyword>
<dbReference type="Proteomes" id="UP000023566">
    <property type="component" value="Chromosome"/>
</dbReference>
<evidence type="ECO:0000313" key="14">
    <source>
        <dbReference type="Proteomes" id="UP000023566"/>
    </source>
</evidence>
<evidence type="ECO:0000256" key="7">
    <source>
        <dbReference type="ARBA" id="ARBA00022833"/>
    </source>
</evidence>
<evidence type="ECO:0000259" key="12">
    <source>
        <dbReference type="PROSITE" id="PS51721"/>
    </source>
</evidence>
<dbReference type="InterPro" id="IPR030378">
    <property type="entry name" value="G_CP_dom"/>
</dbReference>
<dbReference type="GO" id="GO:0046872">
    <property type="term" value="F:metal ion binding"/>
    <property type="evidence" value="ECO:0007669"/>
    <property type="project" value="UniProtKB-KW"/>
</dbReference>
<comment type="subunit">
    <text evidence="10">Monomer. Associates with 30S ribosomal subunit, binds 16S rRNA.</text>
</comment>
<dbReference type="InterPro" id="IPR010914">
    <property type="entry name" value="RsgA_GTPase_dom"/>
</dbReference>
<dbReference type="Gene3D" id="3.40.50.300">
    <property type="entry name" value="P-loop containing nucleotide triphosphate hydrolases"/>
    <property type="match status" value="1"/>
</dbReference>
<dbReference type="NCBIfam" id="TIGR00157">
    <property type="entry name" value="ribosome small subunit-dependent GTPase A"/>
    <property type="match status" value="1"/>
</dbReference>
<keyword evidence="8 10" id="KW-0694">RNA-binding</keyword>
<dbReference type="HAMAP" id="MF_01820">
    <property type="entry name" value="GTPase_RsgA"/>
    <property type="match status" value="1"/>
</dbReference>
<comment type="caution">
    <text evidence="13">The sequence shown here is derived from an EMBL/GenBank/DDBJ whole genome shotgun (WGS) entry which is preliminary data.</text>
</comment>
<dbReference type="Gene3D" id="2.40.50.140">
    <property type="entry name" value="Nucleic acid-binding proteins"/>
    <property type="match status" value="1"/>
</dbReference>
<evidence type="ECO:0000259" key="11">
    <source>
        <dbReference type="PROSITE" id="PS50936"/>
    </source>
</evidence>
<reference evidence="13 14" key="1">
    <citation type="journal article" date="2014" name="Appl. Microbiol. Biotechnol.">
        <title>Transformable facultative thermophile Geobacillus stearothermophilus NUB3621 as a host strain for metabolic engineering.</title>
        <authorList>
            <person name="Blanchard K."/>
            <person name="Robic S."/>
            <person name="Matsumura I."/>
        </authorList>
    </citation>
    <scope>NUCLEOTIDE SEQUENCE [LARGE SCALE GENOMIC DNA]</scope>
    <source>
        <strain evidence="13 14">NUB3621</strain>
    </source>
</reference>